<protein>
    <submittedName>
        <fullName evidence="8">Aldo/keto reductase</fullName>
    </submittedName>
</protein>
<dbReference type="OrthoDB" id="9804790at2"/>
<dbReference type="RefSeq" id="WP_136402693.1">
    <property type="nucleotide sequence ID" value="NZ_SSNZ01000002.1"/>
</dbReference>
<dbReference type="Pfam" id="PF00248">
    <property type="entry name" value="Aldo_ket_red"/>
    <property type="match status" value="1"/>
</dbReference>
<evidence type="ECO:0000256" key="6">
    <source>
        <dbReference type="PIRSR" id="PIRSR000097-3"/>
    </source>
</evidence>
<evidence type="ECO:0000256" key="2">
    <source>
        <dbReference type="ARBA" id="ARBA00022857"/>
    </source>
</evidence>
<keyword evidence="2" id="KW-0521">NADP</keyword>
<evidence type="ECO:0000256" key="1">
    <source>
        <dbReference type="ARBA" id="ARBA00007905"/>
    </source>
</evidence>
<keyword evidence="9" id="KW-1185">Reference proteome</keyword>
<name>A0A4S4A1B8_9FLAO</name>
<feature type="binding site" evidence="5">
    <location>
        <position position="111"/>
    </location>
    <ligand>
        <name>substrate</name>
    </ligand>
</feature>
<dbReference type="PANTHER" id="PTHR43827">
    <property type="entry name" value="2,5-DIKETO-D-GLUCONIC ACID REDUCTASE"/>
    <property type="match status" value="1"/>
</dbReference>
<dbReference type="Proteomes" id="UP000307507">
    <property type="component" value="Unassembled WGS sequence"/>
</dbReference>
<dbReference type="PROSITE" id="PS00798">
    <property type="entry name" value="ALDOKETO_REDUCTASE_1"/>
    <property type="match status" value="1"/>
</dbReference>
<dbReference type="PROSITE" id="PS00063">
    <property type="entry name" value="ALDOKETO_REDUCTASE_3"/>
    <property type="match status" value="1"/>
</dbReference>
<dbReference type="AlphaFoldDB" id="A0A4S4A1B8"/>
<evidence type="ECO:0000256" key="3">
    <source>
        <dbReference type="ARBA" id="ARBA00023002"/>
    </source>
</evidence>
<sequence>MHKSIPDYTLNNGVTIPEIGFGTWQTPDGATAVLAVQSALENGYRHIDTAAIYGNEKSIGQAIADSGIDRKELFITSKLWNSERGYESTLKAFEKTLSDLQTDYLDLYLIHWPANAKQFSDWKQKNADTWRAFETLYQDGKIKAIGLSNFMVHHLEALLETATVKPVINQIEYHPGYLQMEVVAFCKANDILIEAWSPLGTGKMLNDPTLLEIASNYNVSVAQLCIRWCLQNGTLPLPKSVTPERIKQNLNVYHFEISESDMKRIDALPYIGGSGLLPDEVAF</sequence>
<dbReference type="SUPFAM" id="SSF51430">
    <property type="entry name" value="NAD(P)-linked oxidoreductase"/>
    <property type="match status" value="1"/>
</dbReference>
<dbReference type="InterPro" id="IPR023210">
    <property type="entry name" value="NADP_OxRdtase_dom"/>
</dbReference>
<dbReference type="CDD" id="cd19071">
    <property type="entry name" value="AKR_AKR1-5-like"/>
    <property type="match status" value="1"/>
</dbReference>
<organism evidence="8 9">
    <name type="scientific">Flavobacterium supellecticarium</name>
    <dbReference type="NCBI Taxonomy" id="2565924"/>
    <lineage>
        <taxon>Bacteria</taxon>
        <taxon>Pseudomonadati</taxon>
        <taxon>Bacteroidota</taxon>
        <taxon>Flavobacteriia</taxon>
        <taxon>Flavobacteriales</taxon>
        <taxon>Flavobacteriaceae</taxon>
        <taxon>Flavobacterium</taxon>
    </lineage>
</organism>
<accession>A0A4S4A1B8</accession>
<dbReference type="Gene3D" id="3.20.20.100">
    <property type="entry name" value="NADP-dependent oxidoreductase domain"/>
    <property type="match status" value="1"/>
</dbReference>
<dbReference type="PANTHER" id="PTHR43827:SF3">
    <property type="entry name" value="NADP-DEPENDENT OXIDOREDUCTASE DOMAIN-CONTAINING PROTEIN"/>
    <property type="match status" value="1"/>
</dbReference>
<evidence type="ECO:0000259" key="7">
    <source>
        <dbReference type="Pfam" id="PF00248"/>
    </source>
</evidence>
<evidence type="ECO:0000256" key="5">
    <source>
        <dbReference type="PIRSR" id="PIRSR000097-2"/>
    </source>
</evidence>
<dbReference type="PRINTS" id="PR00069">
    <property type="entry name" value="ALDKETRDTASE"/>
</dbReference>
<dbReference type="InterPro" id="IPR018170">
    <property type="entry name" value="Aldo/ket_reductase_CS"/>
</dbReference>
<evidence type="ECO:0000256" key="4">
    <source>
        <dbReference type="PIRSR" id="PIRSR000097-1"/>
    </source>
</evidence>
<feature type="active site" description="Proton donor" evidence="4">
    <location>
        <position position="53"/>
    </location>
</feature>
<gene>
    <name evidence="8" type="ORF">E6C50_08080</name>
</gene>
<proteinExistence type="inferred from homology"/>
<comment type="caution">
    <text evidence="8">The sequence shown here is derived from an EMBL/GenBank/DDBJ whole genome shotgun (WGS) entry which is preliminary data.</text>
</comment>
<evidence type="ECO:0000313" key="8">
    <source>
        <dbReference type="EMBL" id="THF51709.1"/>
    </source>
</evidence>
<feature type="site" description="Lowers pKa of active site Tyr" evidence="6">
    <location>
        <position position="78"/>
    </location>
</feature>
<evidence type="ECO:0000313" key="9">
    <source>
        <dbReference type="Proteomes" id="UP000307507"/>
    </source>
</evidence>
<dbReference type="PROSITE" id="PS00062">
    <property type="entry name" value="ALDOKETO_REDUCTASE_2"/>
    <property type="match status" value="1"/>
</dbReference>
<dbReference type="FunFam" id="3.20.20.100:FF:000015">
    <property type="entry name" value="Oxidoreductase, aldo/keto reductase family"/>
    <property type="match status" value="1"/>
</dbReference>
<reference evidence="8 9" key="1">
    <citation type="submission" date="2019-04" db="EMBL/GenBank/DDBJ databases">
        <title>Flavobacterium sp. nov. isolated from construction timber.</title>
        <authorList>
            <person name="Lin S.-Y."/>
            <person name="Chang C.-T."/>
            <person name="Young C.-C."/>
        </authorList>
    </citation>
    <scope>NUCLEOTIDE SEQUENCE [LARGE SCALE GENOMIC DNA]</scope>
    <source>
        <strain evidence="8 9">CC-CTC003</strain>
    </source>
</reference>
<dbReference type="GO" id="GO:0016616">
    <property type="term" value="F:oxidoreductase activity, acting on the CH-OH group of donors, NAD or NADP as acceptor"/>
    <property type="evidence" value="ECO:0007669"/>
    <property type="project" value="UniProtKB-ARBA"/>
</dbReference>
<dbReference type="EMBL" id="SSNZ01000002">
    <property type="protein sequence ID" value="THF51709.1"/>
    <property type="molecule type" value="Genomic_DNA"/>
</dbReference>
<keyword evidence="3" id="KW-0560">Oxidoreductase</keyword>
<dbReference type="InterPro" id="IPR020471">
    <property type="entry name" value="AKR"/>
</dbReference>
<feature type="domain" description="NADP-dependent oxidoreductase" evidence="7">
    <location>
        <begin position="18"/>
        <end position="268"/>
    </location>
</feature>
<dbReference type="InterPro" id="IPR036812">
    <property type="entry name" value="NAD(P)_OxRdtase_dom_sf"/>
</dbReference>
<dbReference type="PIRSF" id="PIRSF000097">
    <property type="entry name" value="AKR"/>
    <property type="match status" value="1"/>
</dbReference>
<comment type="similarity">
    <text evidence="1">Belongs to the aldo/keto reductase family.</text>
</comment>